<dbReference type="Gene3D" id="3.30.420.10">
    <property type="entry name" value="Ribonuclease H-like superfamily/Ribonuclease H"/>
    <property type="match status" value="1"/>
</dbReference>
<dbReference type="Pfam" id="PF13592">
    <property type="entry name" value="HTH_33"/>
    <property type="match status" value="1"/>
</dbReference>
<dbReference type="InterPro" id="IPR036397">
    <property type="entry name" value="RNaseH_sf"/>
</dbReference>
<gene>
    <name evidence="3" type="ORF">FHS40_008734</name>
</gene>
<protein>
    <submittedName>
        <fullName evidence="3">Transposase</fullName>
    </submittedName>
</protein>
<feature type="domain" description="Tc1-like transposase DDE" evidence="1">
    <location>
        <begin position="93"/>
        <end position="232"/>
    </location>
</feature>
<organism evidence="3 4">
    <name type="scientific">Streptomyces spectabilis</name>
    <dbReference type="NCBI Taxonomy" id="68270"/>
    <lineage>
        <taxon>Bacteria</taxon>
        <taxon>Bacillati</taxon>
        <taxon>Actinomycetota</taxon>
        <taxon>Actinomycetes</taxon>
        <taxon>Kitasatosporales</taxon>
        <taxon>Streptomycetaceae</taxon>
        <taxon>Streptomyces</taxon>
    </lineage>
</organism>
<dbReference type="Proteomes" id="UP000549009">
    <property type="component" value="Unassembled WGS sequence"/>
</dbReference>
<dbReference type="InterPro" id="IPR012337">
    <property type="entry name" value="RNaseH-like_sf"/>
</dbReference>
<feature type="domain" description="Winged helix-turn helix" evidence="2">
    <location>
        <begin position="18"/>
        <end position="75"/>
    </location>
</feature>
<evidence type="ECO:0000259" key="2">
    <source>
        <dbReference type="Pfam" id="PF13592"/>
    </source>
</evidence>
<dbReference type="InterPro" id="IPR038717">
    <property type="entry name" value="Tc1-like_DDE_dom"/>
</dbReference>
<dbReference type="InterPro" id="IPR025959">
    <property type="entry name" value="Winged_HTH_dom"/>
</dbReference>
<comment type="caution">
    <text evidence="3">The sequence shown here is derived from an EMBL/GenBank/DDBJ whole genome shotgun (WGS) entry which is preliminary data.</text>
</comment>
<proteinExistence type="predicted"/>
<keyword evidence="4" id="KW-1185">Reference proteome</keyword>
<evidence type="ECO:0000259" key="1">
    <source>
        <dbReference type="Pfam" id="PF13358"/>
    </source>
</evidence>
<dbReference type="Pfam" id="PF13358">
    <property type="entry name" value="DDE_3"/>
    <property type="match status" value="1"/>
</dbReference>
<dbReference type="GO" id="GO:0003676">
    <property type="term" value="F:nucleic acid binding"/>
    <property type="evidence" value="ECO:0007669"/>
    <property type="project" value="InterPro"/>
</dbReference>
<evidence type="ECO:0000313" key="4">
    <source>
        <dbReference type="Proteomes" id="UP000549009"/>
    </source>
</evidence>
<dbReference type="NCBIfam" id="NF033545">
    <property type="entry name" value="transpos_IS630"/>
    <property type="match status" value="1"/>
</dbReference>
<dbReference type="AlphaFoldDB" id="A0A7W8B3E9"/>
<dbReference type="InterPro" id="IPR047655">
    <property type="entry name" value="Transpos_IS630-like"/>
</dbReference>
<dbReference type="EMBL" id="JACHJD010000032">
    <property type="protein sequence ID" value="MBB5109606.1"/>
    <property type="molecule type" value="Genomic_DNA"/>
</dbReference>
<name>A0A7W8B3E9_STRST</name>
<dbReference type="RefSeq" id="WP_184926546.1">
    <property type="nucleotide sequence ID" value="NZ_BMSQ01000039.1"/>
</dbReference>
<reference evidence="3 4" key="1">
    <citation type="submission" date="2020-08" db="EMBL/GenBank/DDBJ databases">
        <title>Genomic Encyclopedia of Type Strains, Phase III (KMG-III): the genomes of soil and plant-associated and newly described type strains.</title>
        <authorList>
            <person name="Whitman W."/>
        </authorList>
    </citation>
    <scope>NUCLEOTIDE SEQUENCE [LARGE SCALE GENOMIC DNA]</scope>
    <source>
        <strain evidence="3 4">CECT 3146</strain>
    </source>
</reference>
<accession>A0A7W8B3E9</accession>
<evidence type="ECO:0000313" key="3">
    <source>
        <dbReference type="EMBL" id="MBB5109606.1"/>
    </source>
</evidence>
<sequence>MLFQAMADYTPEQLLIGGPLWARPLAAELIRMVTGVAMNERGVGKWLHRHGFSPQRPDRRSYRQDQTKVNAWLRDEYPTIVARAKTEKAVEAWADQCGLRSDTAPPGRSWALKGQTPVVGVDGRRFRVNIMSAIASRGALYFTVFTEKFTAKVFTTFLDRLARQAGRKVHVIGDRHPVHRSKAVRAWLAENTQRTELHLMPGYSPELNPDELLNADIKRNIHAARTRSADDLARETRRFLHRRQNQPHIVRGYFHARRLRYTIE</sequence>
<dbReference type="SUPFAM" id="SSF53098">
    <property type="entry name" value="Ribonuclease H-like"/>
    <property type="match status" value="1"/>
</dbReference>